<gene>
    <name evidence="3" type="ORF">SAMN05877838_1778</name>
</gene>
<dbReference type="SUPFAM" id="SSF54909">
    <property type="entry name" value="Dimeric alpha+beta barrel"/>
    <property type="match status" value="1"/>
</dbReference>
<dbReference type="EMBL" id="OCPC01000002">
    <property type="protein sequence ID" value="SOE16893.1"/>
    <property type="molecule type" value="Genomic_DNA"/>
</dbReference>
<dbReference type="Pfam" id="PF03795">
    <property type="entry name" value="YCII"/>
    <property type="match status" value="1"/>
</dbReference>
<evidence type="ECO:0000256" key="1">
    <source>
        <dbReference type="ARBA" id="ARBA00007689"/>
    </source>
</evidence>
<sequence length="97" mass="10568">MLYALMCKDKPGSLDLRMSNRPAHVEYLKSLEASGVLKMAGPLLDDQEKPMGSLLVISAGHIKEAEAIAAGDPYAMADLFASTEIRAFNWVFKNPEA</sequence>
<evidence type="ECO:0000313" key="3">
    <source>
        <dbReference type="EMBL" id="SOE16893.1"/>
    </source>
</evidence>
<name>A0A286I9U2_9HYPH</name>
<comment type="similarity">
    <text evidence="1">Belongs to the YciI family.</text>
</comment>
<dbReference type="Proteomes" id="UP000219465">
    <property type="component" value="Unassembled WGS sequence"/>
</dbReference>
<proteinExistence type="inferred from homology"/>
<dbReference type="RefSeq" id="WP_097107034.1">
    <property type="nucleotide sequence ID" value="NZ_OCPC01000002.1"/>
</dbReference>
<dbReference type="OrthoDB" id="2293521at2"/>
<feature type="domain" description="YCII-related" evidence="2">
    <location>
        <begin position="1"/>
        <end position="89"/>
    </location>
</feature>
<dbReference type="InterPro" id="IPR051807">
    <property type="entry name" value="Sec-metab_biosynth-assoc"/>
</dbReference>
<dbReference type="AlphaFoldDB" id="A0A286I9U2"/>
<accession>A0A286I9U2</accession>
<organism evidence="3 4">
    <name type="scientific">Hoeflea halophila</name>
    <dbReference type="NCBI Taxonomy" id="714899"/>
    <lineage>
        <taxon>Bacteria</taxon>
        <taxon>Pseudomonadati</taxon>
        <taxon>Pseudomonadota</taxon>
        <taxon>Alphaproteobacteria</taxon>
        <taxon>Hyphomicrobiales</taxon>
        <taxon>Rhizobiaceae</taxon>
        <taxon>Hoeflea</taxon>
    </lineage>
</organism>
<dbReference type="InterPro" id="IPR011008">
    <property type="entry name" value="Dimeric_a/b-barrel"/>
</dbReference>
<reference evidence="4" key="1">
    <citation type="submission" date="2017-08" db="EMBL/GenBank/DDBJ databases">
        <authorList>
            <person name="Varghese N."/>
            <person name="Submissions S."/>
        </authorList>
    </citation>
    <scope>NUCLEOTIDE SEQUENCE [LARGE SCALE GENOMIC DNA]</scope>
    <source>
        <strain evidence="4">KCTC 23107</strain>
    </source>
</reference>
<dbReference type="InterPro" id="IPR005545">
    <property type="entry name" value="YCII"/>
</dbReference>
<dbReference type="PANTHER" id="PTHR33606:SF3">
    <property type="entry name" value="PROTEIN YCII"/>
    <property type="match status" value="1"/>
</dbReference>
<keyword evidence="4" id="KW-1185">Reference proteome</keyword>
<evidence type="ECO:0000259" key="2">
    <source>
        <dbReference type="Pfam" id="PF03795"/>
    </source>
</evidence>
<dbReference type="Gene3D" id="3.30.70.1060">
    <property type="entry name" value="Dimeric alpha+beta barrel"/>
    <property type="match status" value="1"/>
</dbReference>
<dbReference type="PANTHER" id="PTHR33606">
    <property type="entry name" value="PROTEIN YCII"/>
    <property type="match status" value="1"/>
</dbReference>
<protein>
    <recommendedName>
        <fullName evidence="2">YCII-related domain-containing protein</fullName>
    </recommendedName>
</protein>
<evidence type="ECO:0000313" key="4">
    <source>
        <dbReference type="Proteomes" id="UP000219465"/>
    </source>
</evidence>